<dbReference type="InterPro" id="IPR000073">
    <property type="entry name" value="AB_hydrolase_1"/>
</dbReference>
<dbReference type="InterPro" id="IPR029058">
    <property type="entry name" value="AB_hydrolase_fold"/>
</dbReference>
<keyword evidence="3" id="KW-0575">Peroxidase</keyword>
<dbReference type="GO" id="GO:0004601">
    <property type="term" value="F:peroxidase activity"/>
    <property type="evidence" value="ECO:0007669"/>
    <property type="project" value="UniProtKB-KW"/>
</dbReference>
<organism evidence="3 4">
    <name type="scientific">Pacificimonas flava</name>
    <dbReference type="NCBI Taxonomy" id="1234595"/>
    <lineage>
        <taxon>Bacteria</taxon>
        <taxon>Pseudomonadati</taxon>
        <taxon>Pseudomonadota</taxon>
        <taxon>Alphaproteobacteria</taxon>
        <taxon>Sphingomonadales</taxon>
        <taxon>Sphingosinicellaceae</taxon>
        <taxon>Pacificimonas</taxon>
    </lineage>
</organism>
<dbReference type="OrthoDB" id="9779853at2"/>
<dbReference type="InterPro" id="IPR000639">
    <property type="entry name" value="Epox_hydrolase-like"/>
</dbReference>
<dbReference type="EMBL" id="AMRV01000001">
    <property type="protein sequence ID" value="EMD84123.1"/>
    <property type="molecule type" value="Genomic_DNA"/>
</dbReference>
<dbReference type="Pfam" id="PF00561">
    <property type="entry name" value="Abhydrolase_1"/>
    <property type="match status" value="1"/>
</dbReference>
<dbReference type="Gene3D" id="3.40.50.1820">
    <property type="entry name" value="alpha/beta hydrolase"/>
    <property type="match status" value="1"/>
</dbReference>
<dbReference type="PRINTS" id="PR00111">
    <property type="entry name" value="ABHYDROLASE"/>
</dbReference>
<dbReference type="AlphaFoldDB" id="M2U806"/>
<sequence>MPMVETRDGTKLYVKDWNPTSTEGTIVLIHGWPLNADSWEYQARPLAEAGYRVVSYDRRGFGRSEQPWHGYDYDTMADDLADIVSALGIRDFTLAGFSMGGGEVARYMSRHAGKGVRKAALISSIAPYMLKTDDHKEGVPEDDLRAIGEELKKDRQTFLKGFFKGFYGVGMMKHPVSDAVIDWSWNMAMMASPQATLACAQAFGFTDLRGDMSAFTVPTLVVHGTGDDTVPIDATGRLAAKMIGGNAELTEYDGAPHGLTATHGEKLATDLLTFMRV</sequence>
<evidence type="ECO:0000256" key="1">
    <source>
        <dbReference type="ARBA" id="ARBA00038128"/>
    </source>
</evidence>
<dbReference type="PATRIC" id="fig|1234595.3.peg.53"/>
<comment type="similarity">
    <text evidence="1">Belongs to the AB hydrolase superfamily. Bacterial non-heme haloperoxidase / perhydrolase family.</text>
</comment>
<keyword evidence="3" id="KW-0560">Oxidoreductase</keyword>
<evidence type="ECO:0000259" key="2">
    <source>
        <dbReference type="Pfam" id="PF00561"/>
    </source>
</evidence>
<dbReference type="Proteomes" id="UP000011717">
    <property type="component" value="Unassembled WGS sequence"/>
</dbReference>
<dbReference type="RefSeq" id="WP_008599422.1">
    <property type="nucleotide sequence ID" value="NZ_AMRV01000001.1"/>
</dbReference>
<keyword evidence="4" id="KW-1185">Reference proteome</keyword>
<evidence type="ECO:0000313" key="4">
    <source>
        <dbReference type="Proteomes" id="UP000011717"/>
    </source>
</evidence>
<dbReference type="InterPro" id="IPR050471">
    <property type="entry name" value="AB_hydrolase"/>
</dbReference>
<dbReference type="PRINTS" id="PR00412">
    <property type="entry name" value="EPOXHYDRLASE"/>
</dbReference>
<reference evidence="3 4" key="1">
    <citation type="journal article" date="2013" name="Genome Announc.">
        <title>Draft Genome Sequence of Strain JLT2015T, Belonging to the Family Sphingomonadaceae of the Alphaproteobacteria.</title>
        <authorList>
            <person name="Tang K."/>
            <person name="Liu K."/>
            <person name="Li S."/>
            <person name="Jiao N."/>
        </authorList>
    </citation>
    <scope>NUCLEOTIDE SEQUENCE [LARGE SCALE GENOMIC DNA]</scope>
    <source>
        <strain evidence="3 4">JLT2015</strain>
    </source>
</reference>
<dbReference type="PANTHER" id="PTHR43433:SF4">
    <property type="entry name" value="NON-HEME CHLOROPEROXIDASE-RELATED"/>
    <property type="match status" value="1"/>
</dbReference>
<dbReference type="SUPFAM" id="SSF53474">
    <property type="entry name" value="alpha/beta-Hydrolases"/>
    <property type="match status" value="1"/>
</dbReference>
<dbReference type="PANTHER" id="PTHR43433">
    <property type="entry name" value="HYDROLASE, ALPHA/BETA FOLD FAMILY PROTEIN"/>
    <property type="match status" value="1"/>
</dbReference>
<gene>
    <name evidence="3" type="ORF">C725_0053</name>
</gene>
<evidence type="ECO:0000313" key="3">
    <source>
        <dbReference type="EMBL" id="EMD84123.1"/>
    </source>
</evidence>
<comment type="caution">
    <text evidence="3">The sequence shown here is derived from an EMBL/GenBank/DDBJ whole genome shotgun (WGS) entry which is preliminary data.</text>
</comment>
<name>M2U806_9SPHN</name>
<proteinExistence type="inferred from homology"/>
<protein>
    <submittedName>
        <fullName evidence="3">Non-heme chloroperoxidase</fullName>
    </submittedName>
</protein>
<dbReference type="FunFam" id="3.40.50.1820:FF:000205">
    <property type="entry name" value="Non-haem bromoperoxidase BPO-A2"/>
    <property type="match status" value="1"/>
</dbReference>
<feature type="domain" description="AB hydrolase-1" evidence="2">
    <location>
        <begin position="25"/>
        <end position="257"/>
    </location>
</feature>
<accession>M2U806</accession>